<proteinExistence type="predicted"/>
<reference evidence="1 2" key="1">
    <citation type="submission" date="2019-10" db="EMBL/GenBank/DDBJ databases">
        <authorList>
            <person name="Palmer J.M."/>
        </authorList>
    </citation>
    <scope>NUCLEOTIDE SEQUENCE [LARGE SCALE GENOMIC DNA]</scope>
    <source>
        <strain evidence="1 2">TWF694</strain>
    </source>
</reference>
<accession>A0AAV9X6R4</accession>
<organism evidence="1 2">
    <name type="scientific">Orbilia ellipsospora</name>
    <dbReference type="NCBI Taxonomy" id="2528407"/>
    <lineage>
        <taxon>Eukaryota</taxon>
        <taxon>Fungi</taxon>
        <taxon>Dikarya</taxon>
        <taxon>Ascomycota</taxon>
        <taxon>Pezizomycotina</taxon>
        <taxon>Orbiliomycetes</taxon>
        <taxon>Orbiliales</taxon>
        <taxon>Orbiliaceae</taxon>
        <taxon>Orbilia</taxon>
    </lineage>
</organism>
<gene>
    <name evidence="1" type="ORF">TWF694_001884</name>
</gene>
<evidence type="ECO:0000313" key="1">
    <source>
        <dbReference type="EMBL" id="KAK6535424.1"/>
    </source>
</evidence>
<dbReference type="Proteomes" id="UP001365542">
    <property type="component" value="Unassembled WGS sequence"/>
</dbReference>
<keyword evidence="2" id="KW-1185">Reference proteome</keyword>
<protein>
    <submittedName>
        <fullName evidence="1">Uncharacterized protein</fullName>
    </submittedName>
</protein>
<evidence type="ECO:0000313" key="2">
    <source>
        <dbReference type="Proteomes" id="UP001365542"/>
    </source>
</evidence>
<dbReference type="AlphaFoldDB" id="A0AAV9X6R4"/>
<comment type="caution">
    <text evidence="1">The sequence shown here is derived from an EMBL/GenBank/DDBJ whole genome shotgun (WGS) entry which is preliminary data.</text>
</comment>
<name>A0AAV9X6R4_9PEZI</name>
<sequence length="121" mass="12821">MATVTFRDNKVTNNAAYQVTCVTTNNGAQTQRTWNMNLTYPGVTGATGVIMTWPGINYQRYVPPQNTVIPRYADVTVTGPFNQGAYITLSWVGGANADAEPAAEGEVEAAAGSSVNLTLSS</sequence>
<dbReference type="EMBL" id="JAVHJO010000010">
    <property type="protein sequence ID" value="KAK6535424.1"/>
    <property type="molecule type" value="Genomic_DNA"/>
</dbReference>